<accession>A0ABP6V8S6</accession>
<evidence type="ECO:0000313" key="3">
    <source>
        <dbReference type="Proteomes" id="UP001500689"/>
    </source>
</evidence>
<dbReference type="Pfam" id="PF12706">
    <property type="entry name" value="Lactamase_B_2"/>
    <property type="match status" value="1"/>
</dbReference>
<dbReference type="PANTHER" id="PTHR15032">
    <property type="entry name" value="N-ACYL-PHOSPHATIDYLETHANOLAMINE-HYDROLYZING PHOSPHOLIPASE D"/>
    <property type="match status" value="1"/>
</dbReference>
<name>A0ABP6V8S6_9PSEU</name>
<evidence type="ECO:0000313" key="2">
    <source>
        <dbReference type="EMBL" id="GAA3530877.1"/>
    </source>
</evidence>
<dbReference type="EMBL" id="BAAAZN010000002">
    <property type="protein sequence ID" value="GAA3530877.1"/>
    <property type="molecule type" value="Genomic_DNA"/>
</dbReference>
<dbReference type="SUPFAM" id="SSF56281">
    <property type="entry name" value="Metallo-hydrolase/oxidoreductase"/>
    <property type="match status" value="1"/>
</dbReference>
<protein>
    <submittedName>
        <fullName evidence="2">MBL fold metallo-hydrolase</fullName>
    </submittedName>
</protein>
<dbReference type="InterPro" id="IPR036866">
    <property type="entry name" value="RibonucZ/Hydroxyglut_hydro"/>
</dbReference>
<evidence type="ECO:0000259" key="1">
    <source>
        <dbReference type="Pfam" id="PF12706"/>
    </source>
</evidence>
<gene>
    <name evidence="2" type="ORF">GCM10022222_12390</name>
</gene>
<sequence>MIRKTFAALADLPVAFGAKATGARAERMRRSPQYADGVFRNAKPTNATPASPAGLVREFFFGDDRRRRRPASAIPVVTASAPESADGLYLTWYGHASSLVEIDGARVLCDPVWSERVSPAAFAGPRRLHAPPVPLRELGRLDAIVISHDHYDHLDLATVRELAASTDAPFLVPLGVGAHLERWQVPAARIVELDWHETADVAGIHFVATPAQHFSGRGIANDSTLWASWVVAGPQHRVFYSGDTGYFDGFAEIGAQYGPFDASLIQIGAYAPNWPDIHLTPEEGVAAHLDLRGGVLVPVHWATFTLAMHPWTEPADRVWREAKANDLPLAIPKPGERIDLADPPAVEGWWQALG</sequence>
<keyword evidence="3" id="KW-1185">Reference proteome</keyword>
<dbReference type="PANTHER" id="PTHR15032:SF4">
    <property type="entry name" value="N-ACYL-PHOSPHATIDYLETHANOLAMINE-HYDROLYZING PHOSPHOLIPASE D"/>
    <property type="match status" value="1"/>
</dbReference>
<proteinExistence type="predicted"/>
<feature type="domain" description="Metallo-beta-lactamase" evidence="1">
    <location>
        <begin position="106"/>
        <end position="301"/>
    </location>
</feature>
<dbReference type="InterPro" id="IPR001279">
    <property type="entry name" value="Metallo-B-lactamas"/>
</dbReference>
<organism evidence="2 3">
    <name type="scientific">Amycolatopsis ultiminotia</name>
    <dbReference type="NCBI Taxonomy" id="543629"/>
    <lineage>
        <taxon>Bacteria</taxon>
        <taxon>Bacillati</taxon>
        <taxon>Actinomycetota</taxon>
        <taxon>Actinomycetes</taxon>
        <taxon>Pseudonocardiales</taxon>
        <taxon>Pseudonocardiaceae</taxon>
        <taxon>Amycolatopsis</taxon>
    </lineage>
</organism>
<comment type="caution">
    <text evidence="2">The sequence shown here is derived from an EMBL/GenBank/DDBJ whole genome shotgun (WGS) entry which is preliminary data.</text>
</comment>
<reference evidence="3" key="1">
    <citation type="journal article" date="2019" name="Int. J. Syst. Evol. Microbiol.">
        <title>The Global Catalogue of Microorganisms (GCM) 10K type strain sequencing project: providing services to taxonomists for standard genome sequencing and annotation.</title>
        <authorList>
            <consortium name="The Broad Institute Genomics Platform"/>
            <consortium name="The Broad Institute Genome Sequencing Center for Infectious Disease"/>
            <person name="Wu L."/>
            <person name="Ma J."/>
        </authorList>
    </citation>
    <scope>NUCLEOTIDE SEQUENCE [LARGE SCALE GENOMIC DNA]</scope>
    <source>
        <strain evidence="3">JCM 16898</strain>
    </source>
</reference>
<dbReference type="Proteomes" id="UP001500689">
    <property type="component" value="Unassembled WGS sequence"/>
</dbReference>
<dbReference type="Gene3D" id="3.60.15.10">
    <property type="entry name" value="Ribonuclease Z/Hydroxyacylglutathione hydrolase-like"/>
    <property type="match status" value="1"/>
</dbReference>